<dbReference type="InterPro" id="IPR044534">
    <property type="entry name" value="TTL1-4"/>
</dbReference>
<comment type="caution">
    <text evidence="2">The sequence shown here is derived from an EMBL/GenBank/DDBJ whole genome shotgun (WGS) entry which is preliminary data.</text>
</comment>
<reference evidence="2" key="2">
    <citation type="journal article" date="2024" name="Plant">
        <title>Genomic evolution and insights into agronomic trait innovations of Sesamum species.</title>
        <authorList>
            <person name="Miao H."/>
            <person name="Wang L."/>
            <person name="Qu L."/>
            <person name="Liu H."/>
            <person name="Sun Y."/>
            <person name="Le M."/>
            <person name="Wang Q."/>
            <person name="Wei S."/>
            <person name="Zheng Y."/>
            <person name="Lin W."/>
            <person name="Duan Y."/>
            <person name="Cao H."/>
            <person name="Xiong S."/>
            <person name="Wang X."/>
            <person name="Wei L."/>
            <person name="Li C."/>
            <person name="Ma Q."/>
            <person name="Ju M."/>
            <person name="Zhao R."/>
            <person name="Li G."/>
            <person name="Mu C."/>
            <person name="Tian Q."/>
            <person name="Mei H."/>
            <person name="Zhang T."/>
            <person name="Gao T."/>
            <person name="Zhang H."/>
        </authorList>
    </citation>
    <scope>NUCLEOTIDE SEQUENCE</scope>
    <source>
        <strain evidence="2">G02</strain>
    </source>
</reference>
<feature type="region of interest" description="Disordered" evidence="1">
    <location>
        <begin position="26"/>
        <end position="127"/>
    </location>
</feature>
<organism evidence="2">
    <name type="scientific">Sesamum radiatum</name>
    <name type="common">Black benniseed</name>
    <dbReference type="NCBI Taxonomy" id="300843"/>
    <lineage>
        <taxon>Eukaryota</taxon>
        <taxon>Viridiplantae</taxon>
        <taxon>Streptophyta</taxon>
        <taxon>Embryophyta</taxon>
        <taxon>Tracheophyta</taxon>
        <taxon>Spermatophyta</taxon>
        <taxon>Magnoliopsida</taxon>
        <taxon>eudicotyledons</taxon>
        <taxon>Gunneridae</taxon>
        <taxon>Pentapetalae</taxon>
        <taxon>asterids</taxon>
        <taxon>lamiids</taxon>
        <taxon>Lamiales</taxon>
        <taxon>Pedaliaceae</taxon>
        <taxon>Sesamum</taxon>
    </lineage>
</organism>
<reference evidence="2" key="1">
    <citation type="submission" date="2020-06" db="EMBL/GenBank/DDBJ databases">
        <authorList>
            <person name="Li T."/>
            <person name="Hu X."/>
            <person name="Zhang T."/>
            <person name="Song X."/>
            <person name="Zhang H."/>
            <person name="Dai N."/>
            <person name="Sheng W."/>
            <person name="Hou X."/>
            <person name="Wei L."/>
        </authorList>
    </citation>
    <scope>NUCLEOTIDE SEQUENCE</scope>
    <source>
        <strain evidence="2">G02</strain>
        <tissue evidence="2">Leaf</tissue>
    </source>
</reference>
<evidence type="ECO:0000313" key="2">
    <source>
        <dbReference type="EMBL" id="KAL0320615.1"/>
    </source>
</evidence>
<feature type="compositionally biased region" description="Low complexity" evidence="1">
    <location>
        <begin position="62"/>
        <end position="78"/>
    </location>
</feature>
<dbReference type="EMBL" id="JACGWJ010000024">
    <property type="protein sequence ID" value="KAL0320615.1"/>
    <property type="molecule type" value="Genomic_DNA"/>
</dbReference>
<sequence length="225" mass="23289">MSLHSGKTMSEQGLETLSHRFRNTLTCDEEDSEINVNKPDFKELDLGSPVSPLRTRNGGGQAATTTSSSSSSSGSVSGRTLPGPNPNIPESPTPNPSHSGELSVESSPTPARNFKPGHTRSHSCGSNQLFFSGSGSVNSPSPNVIPTGNICPSGRVLKTGMASRSTKPDVLGSGSGNYGHGSIIRGGLGSKAGPDSGPTNYSRGLMVGGIRERGRYPAVVLIRRS</sequence>
<dbReference type="PANTHER" id="PTHR46050:SF3">
    <property type="entry name" value="TPR REPEAT-CONTAINING THIOREDOXIN TTL1"/>
    <property type="match status" value="1"/>
</dbReference>
<accession>A0AAW2LN97</accession>
<feature type="compositionally biased region" description="Polar residues" evidence="1">
    <location>
        <begin position="96"/>
        <end position="110"/>
    </location>
</feature>
<protein>
    <submittedName>
        <fullName evidence="2">TPR repeat-containing thioredoxin TTL1</fullName>
    </submittedName>
</protein>
<feature type="compositionally biased region" description="Pro residues" evidence="1">
    <location>
        <begin position="83"/>
        <end position="95"/>
    </location>
</feature>
<dbReference type="PANTHER" id="PTHR46050">
    <property type="entry name" value="TPR REPEAT-CONTAINING THIOREDOXIN"/>
    <property type="match status" value="1"/>
</dbReference>
<evidence type="ECO:0000256" key="1">
    <source>
        <dbReference type="SAM" id="MobiDB-lite"/>
    </source>
</evidence>
<dbReference type="AlphaFoldDB" id="A0AAW2LN97"/>
<gene>
    <name evidence="2" type="ORF">Sradi_5323000</name>
</gene>
<name>A0AAW2LN97_SESRA</name>
<proteinExistence type="predicted"/>
<dbReference type="GO" id="GO:0005737">
    <property type="term" value="C:cytoplasm"/>
    <property type="evidence" value="ECO:0007669"/>
    <property type="project" value="TreeGrafter"/>
</dbReference>